<feature type="transmembrane region" description="Helical" evidence="2">
    <location>
        <begin position="325"/>
        <end position="343"/>
    </location>
</feature>
<keyword evidence="3" id="KW-0732">Signal</keyword>
<feature type="chain" id="PRO_5045515769" description="Ig-like domain-containing protein" evidence="3">
    <location>
        <begin position="22"/>
        <end position="393"/>
    </location>
</feature>
<proteinExistence type="predicted"/>
<evidence type="ECO:0000256" key="1">
    <source>
        <dbReference type="SAM" id="MobiDB-lite"/>
    </source>
</evidence>
<keyword evidence="2" id="KW-0812">Transmembrane</keyword>
<evidence type="ECO:0000313" key="4">
    <source>
        <dbReference type="EMBL" id="CAL8109535.1"/>
    </source>
</evidence>
<feature type="region of interest" description="Disordered" evidence="1">
    <location>
        <begin position="349"/>
        <end position="393"/>
    </location>
</feature>
<reference evidence="4 5" key="1">
    <citation type="submission" date="2024-08" db="EMBL/GenBank/DDBJ databases">
        <authorList>
            <person name="Cucini C."/>
            <person name="Frati F."/>
        </authorList>
    </citation>
    <scope>NUCLEOTIDE SEQUENCE [LARGE SCALE GENOMIC DNA]</scope>
</reference>
<sequence length="393" mass="44794">MTSSCFLTLILVLPCILFADCDKNSNNKSRIVFPFDIVKFSCRTQHRIKNNTISGFSQCTWTFLPDYGADSNSTFIQHETDCVETKRGNKTTKTQDFFYEGYVQVPNKAVAIVCGVNETINNGEILSLQKVALAPPPHRYIGSSGPSIVLQRFSNDYSVRLGVHDVTNEMVTIDGNEVESIKLLCISRNNVEWTNYTMPKQRVIKQLNSRDKEWLTSKASDEAKIWKHYIALSQREEMLSTTGLVYNYTDNDTIHIVPLTILTLTESSSRKYECRENNEDLKTTRSAYIKLHVQNPRFGPDEILLIQQIIALIDGMSKGERKEPWATLGTILTIILLLFVYYCKKKLDQSSSQTPKPPEETEMKVTLRESRRAQTIEHPVDSTVNEVQTQTNN</sequence>
<protein>
    <recommendedName>
        <fullName evidence="6">Ig-like domain-containing protein</fullName>
    </recommendedName>
</protein>
<gene>
    <name evidence="4" type="ORF">ODALV1_LOCUS13455</name>
</gene>
<evidence type="ECO:0000256" key="2">
    <source>
        <dbReference type="SAM" id="Phobius"/>
    </source>
</evidence>
<comment type="caution">
    <text evidence="4">The sequence shown here is derived from an EMBL/GenBank/DDBJ whole genome shotgun (WGS) entry which is preliminary data.</text>
</comment>
<feature type="compositionally biased region" description="Basic and acidic residues" evidence="1">
    <location>
        <begin position="357"/>
        <end position="380"/>
    </location>
</feature>
<organism evidence="4 5">
    <name type="scientific">Orchesella dallaii</name>
    <dbReference type="NCBI Taxonomy" id="48710"/>
    <lineage>
        <taxon>Eukaryota</taxon>
        <taxon>Metazoa</taxon>
        <taxon>Ecdysozoa</taxon>
        <taxon>Arthropoda</taxon>
        <taxon>Hexapoda</taxon>
        <taxon>Collembola</taxon>
        <taxon>Entomobryomorpha</taxon>
        <taxon>Entomobryoidea</taxon>
        <taxon>Orchesellidae</taxon>
        <taxon>Orchesellinae</taxon>
        <taxon>Orchesella</taxon>
    </lineage>
</organism>
<dbReference type="EMBL" id="CAXLJM020000041">
    <property type="protein sequence ID" value="CAL8109535.1"/>
    <property type="molecule type" value="Genomic_DNA"/>
</dbReference>
<feature type="signal peptide" evidence="3">
    <location>
        <begin position="1"/>
        <end position="21"/>
    </location>
</feature>
<name>A0ABP1QT68_9HEXA</name>
<accession>A0ABP1QT68</accession>
<keyword evidence="2" id="KW-0472">Membrane</keyword>
<keyword evidence="2" id="KW-1133">Transmembrane helix</keyword>
<evidence type="ECO:0008006" key="6">
    <source>
        <dbReference type="Google" id="ProtNLM"/>
    </source>
</evidence>
<keyword evidence="5" id="KW-1185">Reference proteome</keyword>
<evidence type="ECO:0000313" key="5">
    <source>
        <dbReference type="Proteomes" id="UP001642540"/>
    </source>
</evidence>
<evidence type="ECO:0000256" key="3">
    <source>
        <dbReference type="SAM" id="SignalP"/>
    </source>
</evidence>
<dbReference type="Proteomes" id="UP001642540">
    <property type="component" value="Unassembled WGS sequence"/>
</dbReference>
<feature type="compositionally biased region" description="Polar residues" evidence="1">
    <location>
        <begin position="382"/>
        <end position="393"/>
    </location>
</feature>